<reference evidence="1" key="1">
    <citation type="submission" date="2014-09" db="EMBL/GenBank/DDBJ databases">
        <authorList>
            <person name="Magalhaes I.L.F."/>
            <person name="Oliveira U."/>
            <person name="Santos F.R."/>
            <person name="Vidigal T.H.D.A."/>
            <person name="Brescovit A.D."/>
            <person name="Santos A.J."/>
        </authorList>
    </citation>
    <scope>NUCLEOTIDE SEQUENCE</scope>
    <source>
        <tissue evidence="1">Shoot tissue taken approximately 20 cm above the soil surface</tissue>
    </source>
</reference>
<sequence length="23" mass="2426">MNFLNMLLLVCISSGGVSVLVCL</sequence>
<protein>
    <submittedName>
        <fullName evidence="1">Uncharacterized protein</fullName>
    </submittedName>
</protein>
<accession>A0A0A8YDG7</accession>
<name>A0A0A8YDG7_ARUDO</name>
<dbReference type="EMBL" id="GBRH01276803">
    <property type="protein sequence ID" value="JAD21092.1"/>
    <property type="molecule type" value="Transcribed_RNA"/>
</dbReference>
<reference evidence="1" key="2">
    <citation type="journal article" date="2015" name="Data Brief">
        <title>Shoot transcriptome of the giant reed, Arundo donax.</title>
        <authorList>
            <person name="Barrero R.A."/>
            <person name="Guerrero F.D."/>
            <person name="Moolhuijzen P."/>
            <person name="Goolsby J.A."/>
            <person name="Tidwell J."/>
            <person name="Bellgard S.E."/>
            <person name="Bellgard M.I."/>
        </authorList>
    </citation>
    <scope>NUCLEOTIDE SEQUENCE</scope>
    <source>
        <tissue evidence="1">Shoot tissue taken approximately 20 cm above the soil surface</tissue>
    </source>
</reference>
<evidence type="ECO:0000313" key="1">
    <source>
        <dbReference type="EMBL" id="JAD21092.1"/>
    </source>
</evidence>
<organism evidence="1">
    <name type="scientific">Arundo donax</name>
    <name type="common">Giant reed</name>
    <name type="synonym">Donax arundinaceus</name>
    <dbReference type="NCBI Taxonomy" id="35708"/>
    <lineage>
        <taxon>Eukaryota</taxon>
        <taxon>Viridiplantae</taxon>
        <taxon>Streptophyta</taxon>
        <taxon>Embryophyta</taxon>
        <taxon>Tracheophyta</taxon>
        <taxon>Spermatophyta</taxon>
        <taxon>Magnoliopsida</taxon>
        <taxon>Liliopsida</taxon>
        <taxon>Poales</taxon>
        <taxon>Poaceae</taxon>
        <taxon>PACMAD clade</taxon>
        <taxon>Arundinoideae</taxon>
        <taxon>Arundineae</taxon>
        <taxon>Arundo</taxon>
    </lineage>
</organism>
<dbReference type="AlphaFoldDB" id="A0A0A8YDG7"/>
<proteinExistence type="predicted"/>